<dbReference type="Proteomes" id="UP000263094">
    <property type="component" value="Unassembled WGS sequence"/>
</dbReference>
<organism evidence="1 2">
    <name type="scientific">Streptomyces triticagri</name>
    <dbReference type="NCBI Taxonomy" id="2293568"/>
    <lineage>
        <taxon>Bacteria</taxon>
        <taxon>Bacillati</taxon>
        <taxon>Actinomycetota</taxon>
        <taxon>Actinomycetes</taxon>
        <taxon>Kitasatosporales</taxon>
        <taxon>Streptomycetaceae</taxon>
        <taxon>Streptomyces</taxon>
    </lineage>
</organism>
<proteinExistence type="predicted"/>
<dbReference type="EMBL" id="QUAK01000233">
    <property type="protein sequence ID" value="RFU82742.1"/>
    <property type="molecule type" value="Genomic_DNA"/>
</dbReference>
<gene>
    <name evidence="1" type="ORF">DY218_31280</name>
</gene>
<accession>A0A372LVP0</accession>
<keyword evidence="2" id="KW-1185">Reference proteome</keyword>
<name>A0A372LVP0_9ACTN</name>
<dbReference type="RefSeq" id="WP_128559522.1">
    <property type="nucleotide sequence ID" value="NZ_QUAK01000233.1"/>
</dbReference>
<reference evidence="1 2" key="1">
    <citation type="submission" date="2018-08" db="EMBL/GenBank/DDBJ databases">
        <title>Isolation, diversity and antifungal activity of Actinobacteria from wheat.</title>
        <authorList>
            <person name="Han C."/>
        </authorList>
    </citation>
    <scope>NUCLEOTIDE SEQUENCE [LARGE SCALE GENOMIC DNA]</scope>
    <source>
        <strain evidence="1 2">NEAU-YY421</strain>
    </source>
</reference>
<protein>
    <recommendedName>
        <fullName evidence="3">DNA-binding response regulator</fullName>
    </recommendedName>
</protein>
<dbReference type="OrthoDB" id="4266042at2"/>
<dbReference type="Gene3D" id="1.10.10.10">
    <property type="entry name" value="Winged helix-like DNA-binding domain superfamily/Winged helix DNA-binding domain"/>
    <property type="match status" value="1"/>
</dbReference>
<comment type="caution">
    <text evidence="1">The sequence shown here is derived from an EMBL/GenBank/DDBJ whole genome shotgun (WGS) entry which is preliminary data.</text>
</comment>
<dbReference type="InterPro" id="IPR036388">
    <property type="entry name" value="WH-like_DNA-bd_sf"/>
</dbReference>
<dbReference type="AlphaFoldDB" id="A0A372LVP0"/>
<evidence type="ECO:0000313" key="1">
    <source>
        <dbReference type="EMBL" id="RFU82742.1"/>
    </source>
</evidence>
<evidence type="ECO:0008006" key="3">
    <source>
        <dbReference type="Google" id="ProtNLM"/>
    </source>
</evidence>
<sequence>MGDGRATARVRARRDEGGLLVDLLARGWGDERIARELALSKRTVQRRVQFLMEDRGCCSRFALGYVLGAEVASARRGAGGGD</sequence>
<evidence type="ECO:0000313" key="2">
    <source>
        <dbReference type="Proteomes" id="UP000263094"/>
    </source>
</evidence>